<protein>
    <submittedName>
        <fullName evidence="1">Uncharacterized protein</fullName>
    </submittedName>
</protein>
<name>A0ABS3FXE0_9CYAN</name>
<sequence length="49" mass="5393">MMALLQLLLNDDVMVSGYWGPQSSPRAIALGLESKNSDRPLGLRGDRCF</sequence>
<accession>A0ABS3FXE0</accession>
<dbReference type="Proteomes" id="UP000664844">
    <property type="component" value="Unassembled WGS sequence"/>
</dbReference>
<proteinExistence type="predicted"/>
<reference evidence="1 2" key="1">
    <citation type="submission" date="2021-03" db="EMBL/GenBank/DDBJ databases">
        <title>Metabolic Capacity of the Antarctic Cyanobacterium Phormidium pseudopriestleyi that Sustains Oxygenic Photosynthesis in the Presence of Hydrogen Sulfide.</title>
        <authorList>
            <person name="Lumian J.E."/>
            <person name="Jungblut A.D."/>
            <person name="Dillon M.L."/>
            <person name="Hawes I."/>
            <person name="Doran P.T."/>
            <person name="Mackey T.J."/>
            <person name="Dick G.J."/>
            <person name="Grettenberger C.L."/>
            <person name="Sumner D.Y."/>
        </authorList>
    </citation>
    <scope>NUCLEOTIDE SEQUENCE [LARGE SCALE GENOMIC DNA]</scope>
    <source>
        <strain evidence="1 2">FRX01</strain>
    </source>
</reference>
<dbReference type="EMBL" id="JAFLQW010000586">
    <property type="protein sequence ID" value="MBO0351775.1"/>
    <property type="molecule type" value="Genomic_DNA"/>
</dbReference>
<organism evidence="1 2">
    <name type="scientific">Phormidium pseudopriestleyi FRX01</name>
    <dbReference type="NCBI Taxonomy" id="1759528"/>
    <lineage>
        <taxon>Bacteria</taxon>
        <taxon>Bacillati</taxon>
        <taxon>Cyanobacteriota</taxon>
        <taxon>Cyanophyceae</taxon>
        <taxon>Oscillatoriophycideae</taxon>
        <taxon>Oscillatoriales</taxon>
        <taxon>Oscillatoriaceae</taxon>
        <taxon>Phormidium</taxon>
    </lineage>
</organism>
<gene>
    <name evidence="1" type="ORF">J0895_22370</name>
</gene>
<comment type="caution">
    <text evidence="1">The sequence shown here is derived from an EMBL/GenBank/DDBJ whole genome shotgun (WGS) entry which is preliminary data.</text>
</comment>
<keyword evidence="2" id="KW-1185">Reference proteome</keyword>
<evidence type="ECO:0000313" key="2">
    <source>
        <dbReference type="Proteomes" id="UP000664844"/>
    </source>
</evidence>
<evidence type="ECO:0000313" key="1">
    <source>
        <dbReference type="EMBL" id="MBO0351775.1"/>
    </source>
</evidence>